<organism evidence="1 2">
    <name type="scientific">Pseudonocardia hispaniensis</name>
    <dbReference type="NCBI Taxonomy" id="904933"/>
    <lineage>
        <taxon>Bacteria</taxon>
        <taxon>Bacillati</taxon>
        <taxon>Actinomycetota</taxon>
        <taxon>Actinomycetes</taxon>
        <taxon>Pseudonocardiales</taxon>
        <taxon>Pseudonocardiaceae</taxon>
        <taxon>Pseudonocardia</taxon>
    </lineage>
</organism>
<dbReference type="Gene3D" id="3.40.50.1000">
    <property type="entry name" value="HAD superfamily/HAD-like"/>
    <property type="match status" value="2"/>
</dbReference>
<keyword evidence="2" id="KW-1185">Reference proteome</keyword>
<sequence>MTDVQRVVAAAHSELVLADLLMELREVVDRLVERIAVADVLDGFLLAAGAVQIVEDHLQPDTSPVRRGAQYLRGRGPGQLGARALEAIATTAERARLLGPAMRAAARWVGEAAAMRDALAHDLLDTGSIGDDERQLRDRAHRLRADLAGLPDGLTREILRLPSCFRSFDQQPADMVRLAMAYAHACPDRDRPTLVVGVRTSGSYLGPLVAAALRRAGFGRVRVSTIRPGVPAAREQRRMLQALGQAGGAVVVVDDPPGTGVALSAVAEQMHRCGLDRAAITLLVPLFEATPPARLHGYPTVTLPPDRWAVHDLLVPAAVAEALTPMLGRTVTEVRRVPAPNPEPGRGHVRARFHVVTADGRARLVEARGAGLGYFGRHALAVARATFRHVPETYGFADGLVFREWLPDARPLGTVDPAQVPVITEYLRDRASGLPATDRAQALTGRQPAWEIASRLLGRGFGRLGLLLRPGLIDPAVRTLCAVANPSVVDGATAAADWLTADGVLYKPDPDVRAFANTDRACYDPVYDVAGVDPGTSNPALATALRSAWPCDDDRFLLYELAHLEDRLGGDPRVRRAASRAAQRYLATRYPAGPVSVGGPLCALDIDGVLESDALGFPITTPTAMTALRALQQHGYRPVPVTGRCLDEVRDRCVAYGLAGGVAEYGAVVYDHRAGRVVELVEPAGLDVLAVVRRRLRETPGVQVDDDFRYSVRAYRGSGGRPAAVPGELLDGVLAGLDGIRVVPGYRQTDIVAAGTDKGRGLAALTRLLGAAPDRPAEVVLAVGDAEPDLPMFALARHAYAPGNAAEVVREAGITVLSRQYACGLAEAVTRLLGHRPGGCGRCAAQAPEPSARLLPALLDAQRGGRAGLPAAALHLAVELARARTSRTVT</sequence>
<evidence type="ECO:0000313" key="2">
    <source>
        <dbReference type="Proteomes" id="UP001596302"/>
    </source>
</evidence>
<dbReference type="EC" id="3.1.3.-" evidence="1"/>
<keyword evidence="1" id="KW-0378">Hydrolase</keyword>
<accession>A0ABW1IYT2</accession>
<dbReference type="Gene3D" id="3.40.50.2020">
    <property type="match status" value="1"/>
</dbReference>
<dbReference type="RefSeq" id="WP_379583472.1">
    <property type="nucleotide sequence ID" value="NZ_JBHSQW010000010.1"/>
</dbReference>
<dbReference type="Pfam" id="PF08282">
    <property type="entry name" value="Hydrolase_3"/>
    <property type="match status" value="1"/>
</dbReference>
<dbReference type="GO" id="GO:0016787">
    <property type="term" value="F:hydrolase activity"/>
    <property type="evidence" value="ECO:0007669"/>
    <property type="project" value="UniProtKB-KW"/>
</dbReference>
<dbReference type="InterPro" id="IPR036412">
    <property type="entry name" value="HAD-like_sf"/>
</dbReference>
<reference evidence="2" key="1">
    <citation type="journal article" date="2019" name="Int. J. Syst. Evol. Microbiol.">
        <title>The Global Catalogue of Microorganisms (GCM) 10K type strain sequencing project: providing services to taxonomists for standard genome sequencing and annotation.</title>
        <authorList>
            <consortium name="The Broad Institute Genomics Platform"/>
            <consortium name="The Broad Institute Genome Sequencing Center for Infectious Disease"/>
            <person name="Wu L."/>
            <person name="Ma J."/>
        </authorList>
    </citation>
    <scope>NUCLEOTIDE SEQUENCE [LARGE SCALE GENOMIC DNA]</scope>
    <source>
        <strain evidence="2">CCM 8391</strain>
    </source>
</reference>
<dbReference type="EMBL" id="JBHSQW010000010">
    <property type="protein sequence ID" value="MFC5993656.1"/>
    <property type="molecule type" value="Genomic_DNA"/>
</dbReference>
<evidence type="ECO:0000313" key="1">
    <source>
        <dbReference type="EMBL" id="MFC5993656.1"/>
    </source>
</evidence>
<dbReference type="SUPFAM" id="SSF56784">
    <property type="entry name" value="HAD-like"/>
    <property type="match status" value="1"/>
</dbReference>
<dbReference type="PANTHER" id="PTHR10000:SF8">
    <property type="entry name" value="HAD SUPERFAMILY HYDROLASE-LIKE, TYPE 3"/>
    <property type="match status" value="1"/>
</dbReference>
<protein>
    <submittedName>
        <fullName evidence="1">HAD family hydrolase</fullName>
        <ecNumber evidence="1">3.1.3.-</ecNumber>
    </submittedName>
</protein>
<gene>
    <name evidence="1" type="ORF">ACFQE5_05445</name>
</gene>
<proteinExistence type="predicted"/>
<comment type="caution">
    <text evidence="1">The sequence shown here is derived from an EMBL/GenBank/DDBJ whole genome shotgun (WGS) entry which is preliminary data.</text>
</comment>
<dbReference type="Proteomes" id="UP001596302">
    <property type="component" value="Unassembled WGS sequence"/>
</dbReference>
<name>A0ABW1IYT2_9PSEU</name>
<dbReference type="SUPFAM" id="SSF53271">
    <property type="entry name" value="PRTase-like"/>
    <property type="match status" value="1"/>
</dbReference>
<dbReference type="InterPro" id="IPR023214">
    <property type="entry name" value="HAD_sf"/>
</dbReference>
<dbReference type="PANTHER" id="PTHR10000">
    <property type="entry name" value="PHOSPHOSERINE PHOSPHATASE"/>
    <property type="match status" value="1"/>
</dbReference>
<dbReference type="InterPro" id="IPR029057">
    <property type="entry name" value="PRTase-like"/>
</dbReference>